<comment type="similarity">
    <text evidence="2 10">Belongs to the glycosyltransferase 31 family.</text>
</comment>
<dbReference type="InterPro" id="IPR002659">
    <property type="entry name" value="Glyco_trans_31"/>
</dbReference>
<evidence type="ECO:0000256" key="1">
    <source>
        <dbReference type="ARBA" id="ARBA00004323"/>
    </source>
</evidence>
<evidence type="ECO:0000256" key="6">
    <source>
        <dbReference type="ARBA" id="ARBA00022968"/>
    </source>
</evidence>
<evidence type="ECO:0000313" key="11">
    <source>
        <dbReference type="EMBL" id="KAK6170312.1"/>
    </source>
</evidence>
<keyword evidence="9 10" id="KW-0472">Membrane</keyword>
<evidence type="ECO:0000256" key="2">
    <source>
        <dbReference type="ARBA" id="ARBA00008661"/>
    </source>
</evidence>
<keyword evidence="12" id="KW-1185">Reference proteome</keyword>
<evidence type="ECO:0000256" key="4">
    <source>
        <dbReference type="ARBA" id="ARBA00022679"/>
    </source>
</evidence>
<comment type="caution">
    <text evidence="11">The sequence shown here is derived from an EMBL/GenBank/DDBJ whole genome shotgun (WGS) entry which is preliminary data.</text>
</comment>
<dbReference type="GO" id="GO:0016758">
    <property type="term" value="F:hexosyltransferase activity"/>
    <property type="evidence" value="ECO:0007669"/>
    <property type="project" value="InterPro"/>
</dbReference>
<keyword evidence="7 10" id="KW-1133">Transmembrane helix</keyword>
<dbReference type="Pfam" id="PF01762">
    <property type="entry name" value="Galactosyl_T"/>
    <property type="match status" value="1"/>
</dbReference>
<organism evidence="11 12">
    <name type="scientific">Patella caerulea</name>
    <name type="common">Rayed Mediterranean limpet</name>
    <dbReference type="NCBI Taxonomy" id="87958"/>
    <lineage>
        <taxon>Eukaryota</taxon>
        <taxon>Metazoa</taxon>
        <taxon>Spiralia</taxon>
        <taxon>Lophotrochozoa</taxon>
        <taxon>Mollusca</taxon>
        <taxon>Gastropoda</taxon>
        <taxon>Patellogastropoda</taxon>
        <taxon>Patelloidea</taxon>
        <taxon>Patellidae</taxon>
        <taxon>Patella</taxon>
    </lineage>
</organism>
<gene>
    <name evidence="11" type="ORF">SNE40_018730</name>
</gene>
<dbReference type="Proteomes" id="UP001347796">
    <property type="component" value="Unassembled WGS sequence"/>
</dbReference>
<evidence type="ECO:0000256" key="7">
    <source>
        <dbReference type="ARBA" id="ARBA00022989"/>
    </source>
</evidence>
<evidence type="ECO:0000313" key="12">
    <source>
        <dbReference type="Proteomes" id="UP001347796"/>
    </source>
</evidence>
<evidence type="ECO:0000256" key="5">
    <source>
        <dbReference type="ARBA" id="ARBA00022692"/>
    </source>
</evidence>
<accession>A0AAN8J5F6</accession>
<dbReference type="GO" id="GO:0000139">
    <property type="term" value="C:Golgi membrane"/>
    <property type="evidence" value="ECO:0007669"/>
    <property type="project" value="UniProtKB-SubCell"/>
</dbReference>
<evidence type="ECO:0000256" key="3">
    <source>
        <dbReference type="ARBA" id="ARBA00022676"/>
    </source>
</evidence>
<keyword evidence="5 10" id="KW-0812">Transmembrane</keyword>
<proteinExistence type="inferred from homology"/>
<dbReference type="GO" id="GO:0006493">
    <property type="term" value="P:protein O-linked glycosylation"/>
    <property type="evidence" value="ECO:0007669"/>
    <property type="project" value="TreeGrafter"/>
</dbReference>
<dbReference type="PANTHER" id="PTHR11214">
    <property type="entry name" value="BETA-1,3-N-ACETYLGLUCOSAMINYLTRANSFERASE"/>
    <property type="match status" value="1"/>
</dbReference>
<evidence type="ECO:0000256" key="10">
    <source>
        <dbReference type="RuleBase" id="RU363063"/>
    </source>
</evidence>
<keyword evidence="8 10" id="KW-0333">Golgi apparatus</keyword>
<dbReference type="AlphaFoldDB" id="A0AAN8J5F6"/>
<keyword evidence="4" id="KW-0808">Transferase</keyword>
<dbReference type="EC" id="2.4.1.-" evidence="10"/>
<evidence type="ECO:0000256" key="8">
    <source>
        <dbReference type="ARBA" id="ARBA00023034"/>
    </source>
</evidence>
<feature type="transmembrane region" description="Helical" evidence="10">
    <location>
        <begin position="12"/>
        <end position="32"/>
    </location>
</feature>
<keyword evidence="6 10" id="KW-0735">Signal-anchor</keyword>
<protein>
    <recommendedName>
        <fullName evidence="10">Hexosyltransferase</fullName>
        <ecNumber evidence="10">2.4.1.-</ecNumber>
    </recommendedName>
</protein>
<keyword evidence="3 10" id="KW-0328">Glycosyltransferase</keyword>
<dbReference type="PANTHER" id="PTHR11214:SF314">
    <property type="entry name" value="HEXOSYLTRANSFERASE"/>
    <property type="match status" value="1"/>
</dbReference>
<name>A0AAN8J5F6_PATCE</name>
<comment type="subcellular location">
    <subcellularLocation>
        <location evidence="1 10">Golgi apparatus membrane</location>
        <topology evidence="1 10">Single-pass type II membrane protein</topology>
    </subcellularLocation>
</comment>
<dbReference type="EMBL" id="JAZGQO010000014">
    <property type="protein sequence ID" value="KAK6170312.1"/>
    <property type="molecule type" value="Genomic_DNA"/>
</dbReference>
<reference evidence="11 12" key="1">
    <citation type="submission" date="2024-01" db="EMBL/GenBank/DDBJ databases">
        <title>The genome of the rayed Mediterranean limpet Patella caerulea (Linnaeus, 1758).</title>
        <authorList>
            <person name="Anh-Thu Weber A."/>
            <person name="Halstead-Nussloch G."/>
        </authorList>
    </citation>
    <scope>NUCLEOTIDE SEQUENCE [LARGE SCALE GENOMIC DNA]</scope>
    <source>
        <strain evidence="11">AATW-2023a</strain>
        <tissue evidence="11">Whole specimen</tissue>
    </source>
</reference>
<sequence>MMIKTKQCLKYLKYGVGILLIYMAYISILPNLPELNFKSDNPVRTRSVKRHKREPLSDNSTGPNPIFNGQYILNNISMCIQSEPVNVIVVVHTAPTHFLQRENIRETYGARKLFLPTEVRVIFLLGRLMDQKLQERIVSEHNAHGDIIQGDFKDAYHNLTYKAVMGLHWVSHYCPDTEYVIKTDDDVVFDMWRFMKQVYTKIRFISRTIYGIVRSKDSIPRSGKWTVPSYFLRGYSHYPFQFCIGFVLIMSADVIPDLYRATFKVPFFWLDDVYVTGLLPSCAGGIVIKQHFGNLALNPDSDALDCLKEKLYKCPYLAVCTKSLSTYWEVWNLFRQRNNVFMNQTNTMY</sequence>
<evidence type="ECO:0000256" key="9">
    <source>
        <dbReference type="ARBA" id="ARBA00023136"/>
    </source>
</evidence>
<dbReference type="Gene3D" id="3.90.550.50">
    <property type="match status" value="1"/>
</dbReference>